<dbReference type="GO" id="GO:0005524">
    <property type="term" value="F:ATP binding"/>
    <property type="evidence" value="ECO:0007669"/>
    <property type="project" value="UniProtKB-KW"/>
</dbReference>
<dbReference type="InterPro" id="IPR038318">
    <property type="entry name" value="KdpD_sf"/>
</dbReference>
<name>A0A1L3FI16_BRAJP</name>
<evidence type="ECO:0000313" key="13">
    <source>
        <dbReference type="EMBL" id="APG12953.1"/>
    </source>
</evidence>
<evidence type="ECO:0000256" key="1">
    <source>
        <dbReference type="ARBA" id="ARBA00004141"/>
    </source>
</evidence>
<keyword evidence="4 11" id="KW-0812">Transmembrane</keyword>
<accession>A0A1L3FI16</accession>
<dbReference type="OrthoDB" id="8207353at2"/>
<dbReference type="GO" id="GO:0000155">
    <property type="term" value="F:phosphorelay sensor kinase activity"/>
    <property type="evidence" value="ECO:0007669"/>
    <property type="project" value="TreeGrafter"/>
</dbReference>
<keyword evidence="9" id="KW-0902">Two-component regulatory system</keyword>
<evidence type="ECO:0000256" key="5">
    <source>
        <dbReference type="ARBA" id="ARBA00022741"/>
    </source>
</evidence>
<dbReference type="PANTHER" id="PTHR45569">
    <property type="entry name" value="SENSOR PROTEIN KDPD"/>
    <property type="match status" value="1"/>
</dbReference>
<dbReference type="EMBL" id="CP017637">
    <property type="protein sequence ID" value="APG12953.1"/>
    <property type="molecule type" value="Genomic_DNA"/>
</dbReference>
<evidence type="ECO:0000256" key="9">
    <source>
        <dbReference type="ARBA" id="ARBA00023012"/>
    </source>
</evidence>
<evidence type="ECO:0000256" key="4">
    <source>
        <dbReference type="ARBA" id="ARBA00022692"/>
    </source>
</evidence>
<feature type="transmembrane region" description="Helical" evidence="11">
    <location>
        <begin position="62"/>
        <end position="89"/>
    </location>
</feature>
<evidence type="ECO:0000256" key="6">
    <source>
        <dbReference type="ARBA" id="ARBA00022777"/>
    </source>
</evidence>
<evidence type="ECO:0000256" key="2">
    <source>
        <dbReference type="ARBA" id="ARBA00022553"/>
    </source>
</evidence>
<keyword evidence="5" id="KW-0547">Nucleotide-binding</keyword>
<dbReference type="InterPro" id="IPR025201">
    <property type="entry name" value="KdpD_TM"/>
</dbReference>
<keyword evidence="3" id="KW-0808">Transferase</keyword>
<dbReference type="PANTHER" id="PTHR45569:SF1">
    <property type="entry name" value="SENSOR PROTEIN KDPD"/>
    <property type="match status" value="1"/>
</dbReference>
<evidence type="ECO:0000256" key="8">
    <source>
        <dbReference type="ARBA" id="ARBA00022989"/>
    </source>
</evidence>
<feature type="transmembrane region" description="Helical" evidence="11">
    <location>
        <begin position="109"/>
        <end position="128"/>
    </location>
</feature>
<comment type="subcellular location">
    <subcellularLocation>
        <location evidence="1">Membrane</location>
        <topology evidence="1">Multi-pass membrane protein</topology>
    </subcellularLocation>
</comment>
<evidence type="ECO:0000313" key="14">
    <source>
        <dbReference type="Proteomes" id="UP000181962"/>
    </source>
</evidence>
<keyword evidence="2" id="KW-0597">Phosphoprotein</keyword>
<feature type="transmembrane region" description="Helical" evidence="11">
    <location>
        <begin position="30"/>
        <end position="50"/>
    </location>
</feature>
<dbReference type="GO" id="GO:0005886">
    <property type="term" value="C:plasma membrane"/>
    <property type="evidence" value="ECO:0007669"/>
    <property type="project" value="TreeGrafter"/>
</dbReference>
<dbReference type="Proteomes" id="UP000181962">
    <property type="component" value="Chromosome"/>
</dbReference>
<dbReference type="InterPro" id="IPR052023">
    <property type="entry name" value="Histidine_kinase_KdpD"/>
</dbReference>
<evidence type="ECO:0000259" key="12">
    <source>
        <dbReference type="Pfam" id="PF13493"/>
    </source>
</evidence>
<keyword evidence="8 11" id="KW-1133">Transmembrane helix</keyword>
<gene>
    <name evidence="13" type="ORF">BKD09_31885</name>
</gene>
<evidence type="ECO:0000256" key="7">
    <source>
        <dbReference type="ARBA" id="ARBA00022840"/>
    </source>
</evidence>
<keyword evidence="7" id="KW-0067">ATP-binding</keyword>
<reference evidence="13 14" key="1">
    <citation type="submission" date="2016-11" db="EMBL/GenBank/DDBJ databases">
        <title>Complete Genome Sequence of Bradyrhizobium sp. strain J5, an isolated from soybean nodule in Hokkaido.</title>
        <authorList>
            <person name="Kanehara K."/>
        </authorList>
    </citation>
    <scope>NUCLEOTIDE SEQUENCE [LARGE SCALE GENOMIC DNA]</scope>
    <source>
        <strain evidence="13 14">J5</strain>
    </source>
</reference>
<proteinExistence type="predicted"/>
<dbReference type="Gene3D" id="1.20.120.620">
    <property type="entry name" value="Backbone structure of the membrane domain of e. Coli histidine kinase receptor kdpd"/>
    <property type="match status" value="1"/>
</dbReference>
<keyword evidence="6" id="KW-0418">Kinase</keyword>
<evidence type="ECO:0000256" key="11">
    <source>
        <dbReference type="SAM" id="Phobius"/>
    </source>
</evidence>
<evidence type="ECO:0000256" key="10">
    <source>
        <dbReference type="ARBA" id="ARBA00023136"/>
    </source>
</evidence>
<sequence>MVTDVESKLPQDIAPAPDAEPLLGPVASELARYLVSIAMTAAATVIAVGIDSSVTIPNLSLIFVLPVIIAGVSLGLGPSLCSAISGALAFNFFLTEPRYSLAVDDPANIWAIGLLFVVGVIVSAVAFTSRQRATEAKQSRRRATLLQGYCRDVVAADNTKTIFSVTSRALATLFQVPVIVMLVREGRVVSLEQVGDVEPQEAELEAARSSLATGTVIRSGIYPNLASRFDFWPVETDEGRNAVVGIAFDPDERPSSPDAQIDVVVRILALVLDRQHARVKRDARPSD</sequence>
<dbReference type="AlphaFoldDB" id="A0A1L3FI16"/>
<keyword evidence="10 11" id="KW-0472">Membrane</keyword>
<protein>
    <recommendedName>
        <fullName evidence="12">Sensor protein KdpD transmembrane domain-containing protein</fullName>
    </recommendedName>
</protein>
<organism evidence="13 14">
    <name type="scientific">Bradyrhizobium japonicum</name>
    <dbReference type="NCBI Taxonomy" id="375"/>
    <lineage>
        <taxon>Bacteria</taxon>
        <taxon>Pseudomonadati</taxon>
        <taxon>Pseudomonadota</taxon>
        <taxon>Alphaproteobacteria</taxon>
        <taxon>Hyphomicrobiales</taxon>
        <taxon>Nitrobacteraceae</taxon>
        <taxon>Bradyrhizobium</taxon>
    </lineage>
</organism>
<evidence type="ECO:0000256" key="3">
    <source>
        <dbReference type="ARBA" id="ARBA00022679"/>
    </source>
</evidence>
<dbReference type="Pfam" id="PF13493">
    <property type="entry name" value="DUF4118"/>
    <property type="match status" value="1"/>
</dbReference>
<feature type="domain" description="Sensor protein KdpD transmembrane" evidence="12">
    <location>
        <begin position="33"/>
        <end position="138"/>
    </location>
</feature>